<dbReference type="AlphaFoldDB" id="X0TLU5"/>
<keyword evidence="2" id="KW-0479">Metal-binding</keyword>
<reference evidence="6" key="1">
    <citation type="journal article" date="2014" name="Front. Microbiol.">
        <title>High frequency of phylogenetically diverse reductive dehalogenase-homologous genes in deep subseafloor sedimentary metagenomes.</title>
        <authorList>
            <person name="Kawai M."/>
            <person name="Futagami T."/>
            <person name="Toyoda A."/>
            <person name="Takaki Y."/>
            <person name="Nishi S."/>
            <person name="Hori S."/>
            <person name="Arai W."/>
            <person name="Tsubouchi T."/>
            <person name="Morono Y."/>
            <person name="Uchiyama I."/>
            <person name="Ito T."/>
            <person name="Fujiyama A."/>
            <person name="Inagaki F."/>
            <person name="Takami H."/>
        </authorList>
    </citation>
    <scope>NUCLEOTIDE SEQUENCE</scope>
    <source>
        <strain evidence="6">Expedition CK06-06</strain>
    </source>
</reference>
<accession>X0TLU5</accession>
<dbReference type="InterPro" id="IPR007197">
    <property type="entry name" value="rSAM"/>
</dbReference>
<name>X0TLU5_9ZZZZ</name>
<dbReference type="PANTHER" id="PTHR11228:SF7">
    <property type="entry name" value="PQQA PEPTIDE CYCLASE"/>
    <property type="match status" value="1"/>
</dbReference>
<dbReference type="InterPro" id="IPR058240">
    <property type="entry name" value="rSAM_sf"/>
</dbReference>
<comment type="caution">
    <text evidence="6">The sequence shown here is derived from an EMBL/GenBank/DDBJ whole genome shotgun (WGS) entry which is preliminary data.</text>
</comment>
<evidence type="ECO:0000256" key="3">
    <source>
        <dbReference type="ARBA" id="ARBA00023004"/>
    </source>
</evidence>
<dbReference type="InterPro" id="IPR013785">
    <property type="entry name" value="Aldolase_TIM"/>
</dbReference>
<dbReference type="PANTHER" id="PTHR11228">
    <property type="entry name" value="RADICAL SAM DOMAIN PROTEIN"/>
    <property type="match status" value="1"/>
</dbReference>
<keyword evidence="1" id="KW-0949">S-adenosyl-L-methionine</keyword>
<dbReference type="GO" id="GO:0003824">
    <property type="term" value="F:catalytic activity"/>
    <property type="evidence" value="ECO:0007669"/>
    <property type="project" value="InterPro"/>
</dbReference>
<dbReference type="Gene3D" id="3.20.20.70">
    <property type="entry name" value="Aldolase class I"/>
    <property type="match status" value="1"/>
</dbReference>
<evidence type="ECO:0000256" key="1">
    <source>
        <dbReference type="ARBA" id="ARBA00022691"/>
    </source>
</evidence>
<proteinExistence type="predicted"/>
<gene>
    <name evidence="6" type="ORF">S01H1_23937</name>
</gene>
<dbReference type="Pfam" id="PF04055">
    <property type="entry name" value="Radical_SAM"/>
    <property type="match status" value="1"/>
</dbReference>
<dbReference type="CDD" id="cd01335">
    <property type="entry name" value="Radical_SAM"/>
    <property type="match status" value="1"/>
</dbReference>
<keyword evidence="4" id="KW-0411">Iron-sulfur</keyword>
<evidence type="ECO:0000256" key="2">
    <source>
        <dbReference type="ARBA" id="ARBA00022723"/>
    </source>
</evidence>
<dbReference type="InterPro" id="IPR050377">
    <property type="entry name" value="Radical_SAM_PqqE_MftC-like"/>
</dbReference>
<dbReference type="EMBL" id="BARS01014013">
    <property type="protein sequence ID" value="GAF89107.1"/>
    <property type="molecule type" value="Genomic_DNA"/>
</dbReference>
<evidence type="ECO:0000256" key="4">
    <source>
        <dbReference type="ARBA" id="ARBA00023014"/>
    </source>
</evidence>
<keyword evidence="3" id="KW-0408">Iron</keyword>
<sequence>EEYGRICEEIHPTVIQIAGGEPLKRAELPEIVRVLYKPGRPPMLALVTNASLLTEENYLELRQAGIREFSISLDFPDERHDDFRRIPGLFKRLDRLIPRLRAKG</sequence>
<protein>
    <recommendedName>
        <fullName evidence="5">Radical SAM core domain-containing protein</fullName>
    </recommendedName>
</protein>
<evidence type="ECO:0000259" key="5">
    <source>
        <dbReference type="Pfam" id="PF04055"/>
    </source>
</evidence>
<feature type="domain" description="Radical SAM core" evidence="5">
    <location>
        <begin position="5"/>
        <end position="104"/>
    </location>
</feature>
<evidence type="ECO:0000313" key="6">
    <source>
        <dbReference type="EMBL" id="GAF89107.1"/>
    </source>
</evidence>
<feature type="non-terminal residue" evidence="6">
    <location>
        <position position="104"/>
    </location>
</feature>
<feature type="non-terminal residue" evidence="6">
    <location>
        <position position="1"/>
    </location>
</feature>
<dbReference type="GO" id="GO:0051536">
    <property type="term" value="F:iron-sulfur cluster binding"/>
    <property type="evidence" value="ECO:0007669"/>
    <property type="project" value="UniProtKB-KW"/>
</dbReference>
<dbReference type="SUPFAM" id="SSF102114">
    <property type="entry name" value="Radical SAM enzymes"/>
    <property type="match status" value="1"/>
</dbReference>
<organism evidence="6">
    <name type="scientific">marine sediment metagenome</name>
    <dbReference type="NCBI Taxonomy" id="412755"/>
    <lineage>
        <taxon>unclassified sequences</taxon>
        <taxon>metagenomes</taxon>
        <taxon>ecological metagenomes</taxon>
    </lineage>
</organism>
<dbReference type="GO" id="GO:0046872">
    <property type="term" value="F:metal ion binding"/>
    <property type="evidence" value="ECO:0007669"/>
    <property type="project" value="UniProtKB-KW"/>
</dbReference>